<name>A0ABV1QLH2_9HYPH</name>
<evidence type="ECO:0000313" key="2">
    <source>
        <dbReference type="EMBL" id="MER2250190.1"/>
    </source>
</evidence>
<dbReference type="RefSeq" id="WP_350394082.1">
    <property type="nucleotide sequence ID" value="NZ_JBELQE010000057.1"/>
</dbReference>
<dbReference type="PANTHER" id="PTHR43628">
    <property type="entry name" value="ACTIVATOR OF C KINASE PROTEIN 1-RELATED"/>
    <property type="match status" value="1"/>
</dbReference>
<sequence>MARVKALAGILGILAALFGSSASAQVAQGIKAYARGDYPAAMRAFEAGAAKGDSQALYNLGVAYAEGRAVPADPARALDFYRQAAEGGSVLAAFNLGQAYRKGQGVGADPAQAARWYERAAKGGHYKAGNELGILYIEGKGVPRDPVEGMAWIYPATHASIMDESAMANAIQAASMLDRAQIQEAQARGKTYFQRYIAPNRAVVRALSGG</sequence>
<evidence type="ECO:0000313" key="3">
    <source>
        <dbReference type="Proteomes" id="UP001480955"/>
    </source>
</evidence>
<dbReference type="Pfam" id="PF08238">
    <property type="entry name" value="Sel1"/>
    <property type="match status" value="3"/>
</dbReference>
<evidence type="ECO:0000256" key="1">
    <source>
        <dbReference type="SAM" id="SignalP"/>
    </source>
</evidence>
<dbReference type="InterPro" id="IPR011990">
    <property type="entry name" value="TPR-like_helical_dom_sf"/>
</dbReference>
<keyword evidence="3" id="KW-1185">Reference proteome</keyword>
<feature type="signal peptide" evidence="1">
    <location>
        <begin position="1"/>
        <end position="24"/>
    </location>
</feature>
<dbReference type="SUPFAM" id="SSF81901">
    <property type="entry name" value="HCP-like"/>
    <property type="match status" value="1"/>
</dbReference>
<proteinExistence type="predicted"/>
<dbReference type="SMART" id="SM00671">
    <property type="entry name" value="SEL1"/>
    <property type="match status" value="4"/>
</dbReference>
<dbReference type="InterPro" id="IPR006597">
    <property type="entry name" value="Sel1-like"/>
</dbReference>
<protein>
    <submittedName>
        <fullName evidence="2">Tetratricopeptide repeat protein</fullName>
    </submittedName>
</protein>
<organism evidence="2 3">
    <name type="scientific">Methylorubrum podarium</name>
    <dbReference type="NCBI Taxonomy" id="200476"/>
    <lineage>
        <taxon>Bacteria</taxon>
        <taxon>Pseudomonadati</taxon>
        <taxon>Pseudomonadota</taxon>
        <taxon>Alphaproteobacteria</taxon>
        <taxon>Hyphomicrobiales</taxon>
        <taxon>Methylobacteriaceae</taxon>
        <taxon>Methylorubrum</taxon>
    </lineage>
</organism>
<dbReference type="InterPro" id="IPR052945">
    <property type="entry name" value="Mitotic_Regulator"/>
</dbReference>
<dbReference type="Proteomes" id="UP001480955">
    <property type="component" value="Unassembled WGS sequence"/>
</dbReference>
<feature type="chain" id="PRO_5046868382" evidence="1">
    <location>
        <begin position="25"/>
        <end position="210"/>
    </location>
</feature>
<comment type="caution">
    <text evidence="2">The sequence shown here is derived from an EMBL/GenBank/DDBJ whole genome shotgun (WGS) entry which is preliminary data.</text>
</comment>
<accession>A0ABV1QLH2</accession>
<gene>
    <name evidence="2" type="ORF">ABS772_09745</name>
</gene>
<keyword evidence="1" id="KW-0732">Signal</keyword>
<dbReference type="EMBL" id="JBELQE010000057">
    <property type="protein sequence ID" value="MER2250190.1"/>
    <property type="molecule type" value="Genomic_DNA"/>
</dbReference>
<dbReference type="PANTHER" id="PTHR43628:SF1">
    <property type="entry name" value="CHITIN SYNTHASE REGULATORY FACTOR 2-RELATED"/>
    <property type="match status" value="1"/>
</dbReference>
<dbReference type="Gene3D" id="1.25.40.10">
    <property type="entry name" value="Tetratricopeptide repeat domain"/>
    <property type="match status" value="1"/>
</dbReference>
<reference evidence="2 3" key="1">
    <citation type="submission" date="2024-06" db="EMBL/GenBank/DDBJ databases">
        <authorList>
            <person name="Campbell A.G."/>
        </authorList>
    </citation>
    <scope>NUCLEOTIDE SEQUENCE [LARGE SCALE GENOMIC DNA]</scope>
    <source>
        <strain evidence="2 3">EM12</strain>
    </source>
</reference>